<proteinExistence type="predicted"/>
<sequence length="34" mass="3814">MIVRDASIPFADPVTMLITFIVLKNDNQLKAPKL</sequence>
<accession>A0A563VLT5</accession>
<organism evidence="1 2">
    <name type="scientific">Hyella patelloides LEGE 07179</name>
    <dbReference type="NCBI Taxonomy" id="945734"/>
    <lineage>
        <taxon>Bacteria</taxon>
        <taxon>Bacillati</taxon>
        <taxon>Cyanobacteriota</taxon>
        <taxon>Cyanophyceae</taxon>
        <taxon>Pleurocapsales</taxon>
        <taxon>Hyellaceae</taxon>
        <taxon>Hyella</taxon>
    </lineage>
</organism>
<evidence type="ECO:0000313" key="1">
    <source>
        <dbReference type="EMBL" id="VEP12414.1"/>
    </source>
</evidence>
<protein>
    <submittedName>
        <fullName evidence="1">Uncharacterized protein</fullName>
    </submittedName>
</protein>
<dbReference type="Proteomes" id="UP000320055">
    <property type="component" value="Unassembled WGS sequence"/>
</dbReference>
<reference evidence="1 2" key="1">
    <citation type="submission" date="2019-01" db="EMBL/GenBank/DDBJ databases">
        <authorList>
            <person name="Brito A."/>
        </authorList>
    </citation>
    <scope>NUCLEOTIDE SEQUENCE [LARGE SCALE GENOMIC DNA]</scope>
    <source>
        <strain evidence="1">1</strain>
    </source>
</reference>
<name>A0A563VLT5_9CYAN</name>
<evidence type="ECO:0000313" key="2">
    <source>
        <dbReference type="Proteomes" id="UP000320055"/>
    </source>
</evidence>
<dbReference type="AlphaFoldDB" id="A0A563VLT5"/>
<dbReference type="EMBL" id="CAACVJ010000055">
    <property type="protein sequence ID" value="VEP12414.1"/>
    <property type="molecule type" value="Genomic_DNA"/>
</dbReference>
<gene>
    <name evidence="1" type="ORF">H1P_1480012</name>
</gene>
<keyword evidence="2" id="KW-1185">Reference proteome</keyword>